<dbReference type="AlphaFoldDB" id="A0A941EWG5"/>
<name>A0A941EWG5_9ACTN</name>
<reference evidence="1" key="1">
    <citation type="submission" date="2021-04" db="EMBL/GenBank/DDBJ databases">
        <title>Genome based classification of Actinospica acidithermotolerans sp. nov., an actinobacterium isolated from an Indonesian hot spring.</title>
        <authorList>
            <person name="Kusuma A.B."/>
            <person name="Putra K.E."/>
            <person name="Nafisah S."/>
            <person name="Loh J."/>
            <person name="Nouioui I."/>
            <person name="Goodfellow M."/>
        </authorList>
    </citation>
    <scope>NUCLEOTIDE SEQUENCE</scope>
    <source>
        <strain evidence="1">CSCA 57</strain>
    </source>
</reference>
<accession>A0A941EWG5</accession>
<keyword evidence="2" id="KW-1185">Reference proteome</keyword>
<dbReference type="EMBL" id="JAGSOG010000133">
    <property type="protein sequence ID" value="MBR7836259.1"/>
    <property type="molecule type" value="Genomic_DNA"/>
</dbReference>
<gene>
    <name evidence="1" type="ORF">KDL01_23480</name>
</gene>
<comment type="caution">
    <text evidence="1">The sequence shown here is derived from an EMBL/GenBank/DDBJ whole genome shotgun (WGS) entry which is preliminary data.</text>
</comment>
<dbReference type="Proteomes" id="UP000675781">
    <property type="component" value="Unassembled WGS sequence"/>
</dbReference>
<evidence type="ECO:0000313" key="2">
    <source>
        <dbReference type="Proteomes" id="UP000675781"/>
    </source>
</evidence>
<organism evidence="1 2">
    <name type="scientific">Actinospica durhamensis</name>
    <dbReference type="NCBI Taxonomy" id="1508375"/>
    <lineage>
        <taxon>Bacteria</taxon>
        <taxon>Bacillati</taxon>
        <taxon>Actinomycetota</taxon>
        <taxon>Actinomycetes</taxon>
        <taxon>Catenulisporales</taxon>
        <taxon>Actinospicaceae</taxon>
        <taxon>Actinospica</taxon>
    </lineage>
</organism>
<dbReference type="RefSeq" id="WP_212530740.1">
    <property type="nucleotide sequence ID" value="NZ_JAGSOG010000133.1"/>
</dbReference>
<sequence>MPGGGVSIDGISLTANTSHSSSVTYTWKMDGNSSIPHYLFGASAWPAQSSGATIIYSN</sequence>
<proteinExistence type="predicted"/>
<evidence type="ECO:0000313" key="1">
    <source>
        <dbReference type="EMBL" id="MBR7836259.1"/>
    </source>
</evidence>
<protein>
    <submittedName>
        <fullName evidence="1">Uncharacterized protein</fullName>
    </submittedName>
</protein>